<gene>
    <name evidence="1" type="ORF">PAPOLLO_LOCUS10711</name>
</gene>
<name>A0A8S3WVU7_PARAO</name>
<dbReference type="EMBL" id="CAJQZP010000769">
    <property type="protein sequence ID" value="CAG4983790.1"/>
    <property type="molecule type" value="Genomic_DNA"/>
</dbReference>
<protein>
    <submittedName>
        <fullName evidence="1">(apollo) hypothetical protein</fullName>
    </submittedName>
</protein>
<organism evidence="1 2">
    <name type="scientific">Parnassius apollo</name>
    <name type="common">Apollo butterfly</name>
    <name type="synonym">Papilio apollo</name>
    <dbReference type="NCBI Taxonomy" id="110799"/>
    <lineage>
        <taxon>Eukaryota</taxon>
        <taxon>Metazoa</taxon>
        <taxon>Ecdysozoa</taxon>
        <taxon>Arthropoda</taxon>
        <taxon>Hexapoda</taxon>
        <taxon>Insecta</taxon>
        <taxon>Pterygota</taxon>
        <taxon>Neoptera</taxon>
        <taxon>Endopterygota</taxon>
        <taxon>Lepidoptera</taxon>
        <taxon>Glossata</taxon>
        <taxon>Ditrysia</taxon>
        <taxon>Papilionoidea</taxon>
        <taxon>Papilionidae</taxon>
        <taxon>Parnassiinae</taxon>
        <taxon>Parnassini</taxon>
        <taxon>Parnassius</taxon>
        <taxon>Parnassius</taxon>
    </lineage>
</organism>
<dbReference type="Proteomes" id="UP000691718">
    <property type="component" value="Unassembled WGS sequence"/>
</dbReference>
<reference evidence="1" key="1">
    <citation type="submission" date="2021-04" db="EMBL/GenBank/DDBJ databases">
        <authorList>
            <person name="Tunstrom K."/>
        </authorList>
    </citation>
    <scope>NUCLEOTIDE SEQUENCE</scope>
</reference>
<dbReference type="OrthoDB" id="118951at2759"/>
<dbReference type="AlphaFoldDB" id="A0A8S3WVU7"/>
<accession>A0A8S3WVU7</accession>
<sequence>MERLSSIFCIDFEDRSTPGGPFQDSVLRLAVCIPRACTTKEAISALLFNVSARGFEYKDYYCRLPNDKQWVPANNCSSHINNN</sequence>
<evidence type="ECO:0000313" key="1">
    <source>
        <dbReference type="EMBL" id="CAG4983790.1"/>
    </source>
</evidence>
<keyword evidence="2" id="KW-1185">Reference proteome</keyword>
<evidence type="ECO:0000313" key="2">
    <source>
        <dbReference type="Proteomes" id="UP000691718"/>
    </source>
</evidence>
<comment type="caution">
    <text evidence="1">The sequence shown here is derived from an EMBL/GenBank/DDBJ whole genome shotgun (WGS) entry which is preliminary data.</text>
</comment>
<proteinExistence type="predicted"/>